<evidence type="ECO:0000256" key="6">
    <source>
        <dbReference type="ARBA" id="ARBA00022553"/>
    </source>
</evidence>
<dbReference type="STRING" id="573065.Astex_2687"/>
<dbReference type="Pfam" id="PF00672">
    <property type="entry name" value="HAMP"/>
    <property type="match status" value="1"/>
</dbReference>
<name>E8RS57_ASTEC</name>
<keyword evidence="6" id="KW-0597">Phosphoprotein</keyword>
<evidence type="ECO:0000313" key="20">
    <source>
        <dbReference type="Proteomes" id="UP000001492"/>
    </source>
</evidence>
<evidence type="ECO:0000256" key="10">
    <source>
        <dbReference type="ARBA" id="ARBA00022777"/>
    </source>
</evidence>
<evidence type="ECO:0000256" key="14">
    <source>
        <dbReference type="ARBA" id="ARBA00023136"/>
    </source>
</evidence>
<dbReference type="InterPro" id="IPR004358">
    <property type="entry name" value="Sig_transdc_His_kin-like_C"/>
</dbReference>
<evidence type="ECO:0000256" key="11">
    <source>
        <dbReference type="ARBA" id="ARBA00022840"/>
    </source>
</evidence>
<dbReference type="CDD" id="cd00075">
    <property type="entry name" value="HATPase"/>
    <property type="match status" value="1"/>
</dbReference>
<dbReference type="SMART" id="SM00388">
    <property type="entry name" value="HisKA"/>
    <property type="match status" value="1"/>
</dbReference>
<keyword evidence="8 16" id="KW-0812">Transmembrane</keyword>
<dbReference type="HOGENOM" id="CLU_000445_89_27_5"/>
<keyword evidence="5" id="KW-0997">Cell inner membrane</keyword>
<dbReference type="InterPro" id="IPR050980">
    <property type="entry name" value="2C_sensor_his_kinase"/>
</dbReference>
<evidence type="ECO:0000256" key="7">
    <source>
        <dbReference type="ARBA" id="ARBA00022679"/>
    </source>
</evidence>
<keyword evidence="14 16" id="KW-0472">Membrane</keyword>
<evidence type="ECO:0000313" key="19">
    <source>
        <dbReference type="EMBL" id="ADU14328.1"/>
    </source>
</evidence>
<dbReference type="SMART" id="SM00304">
    <property type="entry name" value="HAMP"/>
    <property type="match status" value="1"/>
</dbReference>
<dbReference type="Proteomes" id="UP000001492">
    <property type="component" value="Chromosome 2"/>
</dbReference>
<proteinExistence type="predicted"/>
<keyword evidence="12 16" id="KW-1133">Transmembrane helix</keyword>
<dbReference type="SMART" id="SM00387">
    <property type="entry name" value="HATPase_c"/>
    <property type="match status" value="1"/>
</dbReference>
<evidence type="ECO:0000256" key="15">
    <source>
        <dbReference type="SAM" id="MobiDB-lite"/>
    </source>
</evidence>
<feature type="domain" description="HAMP" evidence="18">
    <location>
        <begin position="203"/>
        <end position="255"/>
    </location>
</feature>
<dbReference type="RefSeq" id="WP_013480152.1">
    <property type="nucleotide sequence ID" value="NC_014817.1"/>
</dbReference>
<keyword evidence="4" id="KW-1003">Cell membrane</keyword>
<dbReference type="Pfam" id="PF02518">
    <property type="entry name" value="HATPase_c"/>
    <property type="match status" value="1"/>
</dbReference>
<dbReference type="eggNOG" id="COG2770">
    <property type="taxonomic scope" value="Bacteria"/>
</dbReference>
<evidence type="ECO:0000256" key="2">
    <source>
        <dbReference type="ARBA" id="ARBA00004429"/>
    </source>
</evidence>
<dbReference type="EC" id="2.7.13.3" evidence="3"/>
<feature type="compositionally biased region" description="Pro residues" evidence="15">
    <location>
        <begin position="129"/>
        <end position="144"/>
    </location>
</feature>
<evidence type="ECO:0000256" key="9">
    <source>
        <dbReference type="ARBA" id="ARBA00022741"/>
    </source>
</evidence>
<feature type="domain" description="Histidine kinase" evidence="17">
    <location>
        <begin position="263"/>
        <end position="456"/>
    </location>
</feature>
<dbReference type="CDD" id="cd00082">
    <property type="entry name" value="HisKA"/>
    <property type="match status" value="1"/>
</dbReference>
<evidence type="ECO:0000256" key="16">
    <source>
        <dbReference type="SAM" id="Phobius"/>
    </source>
</evidence>
<dbReference type="SUPFAM" id="SSF55874">
    <property type="entry name" value="ATPase domain of HSP90 chaperone/DNA topoisomerase II/histidine kinase"/>
    <property type="match status" value="1"/>
</dbReference>
<keyword evidence="13" id="KW-0902">Two-component regulatory system</keyword>
<dbReference type="SUPFAM" id="SSF47384">
    <property type="entry name" value="Homodimeric domain of signal transducing histidine kinase"/>
    <property type="match status" value="1"/>
</dbReference>
<evidence type="ECO:0000256" key="12">
    <source>
        <dbReference type="ARBA" id="ARBA00022989"/>
    </source>
</evidence>
<dbReference type="InterPro" id="IPR005467">
    <property type="entry name" value="His_kinase_dom"/>
</dbReference>
<evidence type="ECO:0000259" key="18">
    <source>
        <dbReference type="PROSITE" id="PS50885"/>
    </source>
</evidence>
<dbReference type="InterPro" id="IPR003660">
    <property type="entry name" value="HAMP_dom"/>
</dbReference>
<dbReference type="Gene3D" id="1.10.287.130">
    <property type="match status" value="1"/>
</dbReference>
<dbReference type="PANTHER" id="PTHR44936">
    <property type="entry name" value="SENSOR PROTEIN CREC"/>
    <property type="match status" value="1"/>
</dbReference>
<dbReference type="eggNOG" id="COG2205">
    <property type="taxonomic scope" value="Bacteria"/>
</dbReference>
<keyword evidence="10 19" id="KW-0418">Kinase</keyword>
<evidence type="ECO:0000256" key="3">
    <source>
        <dbReference type="ARBA" id="ARBA00012438"/>
    </source>
</evidence>
<evidence type="ECO:0000256" key="13">
    <source>
        <dbReference type="ARBA" id="ARBA00023012"/>
    </source>
</evidence>
<dbReference type="KEGG" id="aex:Astex_2687"/>
<feature type="transmembrane region" description="Helical" evidence="16">
    <location>
        <begin position="183"/>
        <end position="201"/>
    </location>
</feature>
<dbReference type="PANTHER" id="PTHR44936:SF5">
    <property type="entry name" value="SENSOR HISTIDINE KINASE ENVZ"/>
    <property type="match status" value="1"/>
</dbReference>
<evidence type="ECO:0000256" key="1">
    <source>
        <dbReference type="ARBA" id="ARBA00000085"/>
    </source>
</evidence>
<keyword evidence="9" id="KW-0547">Nucleotide-binding</keyword>
<organism evidence="19 20">
    <name type="scientific">Asticcacaulis excentricus (strain ATCC 15261 / DSM 4724 / KCTC 12464 / NCIMB 9791 / VKM B-1370 / CB 48)</name>
    <dbReference type="NCBI Taxonomy" id="573065"/>
    <lineage>
        <taxon>Bacteria</taxon>
        <taxon>Pseudomonadati</taxon>
        <taxon>Pseudomonadota</taxon>
        <taxon>Alphaproteobacteria</taxon>
        <taxon>Caulobacterales</taxon>
        <taxon>Caulobacteraceae</taxon>
        <taxon>Asticcacaulis</taxon>
    </lineage>
</organism>
<keyword evidence="20" id="KW-1185">Reference proteome</keyword>
<dbReference type="PROSITE" id="PS50885">
    <property type="entry name" value="HAMP"/>
    <property type="match status" value="1"/>
</dbReference>
<protein>
    <recommendedName>
        <fullName evidence="3">histidine kinase</fullName>
        <ecNumber evidence="3">2.7.13.3</ecNumber>
    </recommendedName>
</protein>
<evidence type="ECO:0000259" key="17">
    <source>
        <dbReference type="PROSITE" id="PS50109"/>
    </source>
</evidence>
<dbReference type="Gene3D" id="3.30.565.10">
    <property type="entry name" value="Histidine kinase-like ATPase, C-terminal domain"/>
    <property type="match status" value="1"/>
</dbReference>
<dbReference type="GO" id="GO:0000155">
    <property type="term" value="F:phosphorelay sensor kinase activity"/>
    <property type="evidence" value="ECO:0007669"/>
    <property type="project" value="InterPro"/>
</dbReference>
<dbReference type="InterPro" id="IPR036097">
    <property type="entry name" value="HisK_dim/P_sf"/>
</dbReference>
<dbReference type="OrthoDB" id="9804645at2"/>
<accession>E8RS57</accession>
<evidence type="ECO:0000256" key="8">
    <source>
        <dbReference type="ARBA" id="ARBA00022692"/>
    </source>
</evidence>
<dbReference type="GO" id="GO:0005524">
    <property type="term" value="F:ATP binding"/>
    <property type="evidence" value="ECO:0007669"/>
    <property type="project" value="UniProtKB-KW"/>
</dbReference>
<keyword evidence="7" id="KW-0808">Transferase</keyword>
<comment type="catalytic activity">
    <reaction evidence="1">
        <text>ATP + protein L-histidine = ADP + protein N-phospho-L-histidine.</text>
        <dbReference type="EC" id="2.7.13.3"/>
    </reaction>
</comment>
<dbReference type="PROSITE" id="PS50109">
    <property type="entry name" value="HIS_KIN"/>
    <property type="match status" value="1"/>
</dbReference>
<dbReference type="CDD" id="cd06225">
    <property type="entry name" value="HAMP"/>
    <property type="match status" value="1"/>
</dbReference>
<comment type="subcellular location">
    <subcellularLocation>
        <location evidence="2">Cell inner membrane</location>
        <topology evidence="2">Multi-pass membrane protein</topology>
    </subcellularLocation>
</comment>
<dbReference type="Gene3D" id="1.10.8.500">
    <property type="entry name" value="HAMP domain in histidine kinase"/>
    <property type="match status" value="1"/>
</dbReference>
<dbReference type="SUPFAM" id="SSF158472">
    <property type="entry name" value="HAMP domain-like"/>
    <property type="match status" value="1"/>
</dbReference>
<dbReference type="GO" id="GO:0005886">
    <property type="term" value="C:plasma membrane"/>
    <property type="evidence" value="ECO:0007669"/>
    <property type="project" value="UniProtKB-SubCell"/>
</dbReference>
<reference evidence="20" key="1">
    <citation type="submission" date="2010-12" db="EMBL/GenBank/DDBJ databases">
        <title>Complete sequence of chromosome 2 of Asticcacaulis excentricus CB 48.</title>
        <authorList>
            <consortium name="US DOE Joint Genome Institute"/>
            <person name="Lucas S."/>
            <person name="Copeland A."/>
            <person name="Lapidus A."/>
            <person name="Cheng J.-F."/>
            <person name="Bruce D."/>
            <person name="Goodwin L."/>
            <person name="Pitluck S."/>
            <person name="Teshima H."/>
            <person name="Davenport K."/>
            <person name="Detter J.C."/>
            <person name="Han C."/>
            <person name="Tapia R."/>
            <person name="Land M."/>
            <person name="Hauser L."/>
            <person name="Jeffries C."/>
            <person name="Kyrpides N."/>
            <person name="Ivanova N."/>
            <person name="Ovchinnikova G."/>
            <person name="Brun Y.V."/>
            <person name="Woyke T."/>
        </authorList>
    </citation>
    <scope>NUCLEOTIDE SEQUENCE [LARGE SCALE GENOMIC DNA]</scope>
    <source>
        <strain evidence="20">ATCC 15261 / DSM 4724 / KCTC 12464 / NCIMB 9791 / VKM B-1370 / CB 48</strain>
    </source>
</reference>
<keyword evidence="11" id="KW-0067">ATP-binding</keyword>
<sequence length="456" mass="49816">MKIYQLRRFPLRVQVLGLTLLSIVVAQGLTLLAVSFAPVLPPPEYHQQEVIDALLGKQVETNERRPLIKRIEQKLPSKLSDPSPLDTELAQRIAETAGMAPSHFKLKVYMAPPAMISATTPMTGLRGLPPGPPPPVSGGPPPNGPLERSRAGIFTEFIAARALPDGRWVIVEPAPEREWVRRLLFWILGGLIIMAPLAWVFSNRITAPIQKFAEAAETLGKNPAAPQMTLQGPAEIGQAAEAFNRMQTRLNRYVGDRTSMFGAISHDLRTPLTRMRFKLDRLEPSARDSLLNDVRHMELMISGVLSYLKDAESTGLREPLDMTSVIMCAVDDIAETGGKITVLGTPPVWSVEGNSVALRSMVDNVVENAIKYGEEAFISIEVSQQVGRLIVEDAGPGLHVEDLERVFDPFYRCHKETEGTGLGLTGARTTARAHGGDIKLSAGPKGLRAEVTIPCI</sequence>
<evidence type="ECO:0000256" key="5">
    <source>
        <dbReference type="ARBA" id="ARBA00022519"/>
    </source>
</evidence>
<feature type="region of interest" description="Disordered" evidence="15">
    <location>
        <begin position="120"/>
        <end position="147"/>
    </location>
</feature>
<dbReference type="AlphaFoldDB" id="E8RS57"/>
<dbReference type="InterPro" id="IPR003661">
    <property type="entry name" value="HisK_dim/P_dom"/>
</dbReference>
<dbReference type="PRINTS" id="PR00344">
    <property type="entry name" value="BCTRLSENSOR"/>
</dbReference>
<gene>
    <name evidence="19" type="ordered locus">Astex_2687</name>
</gene>
<dbReference type="InterPro" id="IPR036890">
    <property type="entry name" value="HATPase_C_sf"/>
</dbReference>
<evidence type="ECO:0000256" key="4">
    <source>
        <dbReference type="ARBA" id="ARBA00022475"/>
    </source>
</evidence>
<dbReference type="EMBL" id="CP002396">
    <property type="protein sequence ID" value="ADU14328.1"/>
    <property type="molecule type" value="Genomic_DNA"/>
</dbReference>
<dbReference type="InterPro" id="IPR003594">
    <property type="entry name" value="HATPase_dom"/>
</dbReference>